<dbReference type="PRINTS" id="PR00380">
    <property type="entry name" value="KINESINHEAVY"/>
</dbReference>
<evidence type="ECO:0000256" key="3">
    <source>
        <dbReference type="ARBA" id="ARBA00022840"/>
    </source>
</evidence>
<dbReference type="InterPro" id="IPR001752">
    <property type="entry name" value="Kinesin_motor_dom"/>
</dbReference>
<evidence type="ECO:0000256" key="6">
    <source>
        <dbReference type="PROSITE-ProRule" id="PRU00283"/>
    </source>
</evidence>
<keyword evidence="5 6" id="KW-0505">Motor protein</keyword>
<dbReference type="Pfam" id="PF00225">
    <property type="entry name" value="Kinesin"/>
    <property type="match status" value="1"/>
</dbReference>
<evidence type="ECO:0000259" key="10">
    <source>
        <dbReference type="PROSITE" id="PS50067"/>
    </source>
</evidence>
<dbReference type="InterPro" id="IPR027640">
    <property type="entry name" value="Kinesin-like_fam"/>
</dbReference>
<dbReference type="InterPro" id="IPR036961">
    <property type="entry name" value="Kinesin_motor_dom_sf"/>
</dbReference>
<name>A0AAU9IW95_9CILI</name>
<feature type="coiled-coil region" evidence="8">
    <location>
        <begin position="625"/>
        <end position="713"/>
    </location>
</feature>
<evidence type="ECO:0000256" key="2">
    <source>
        <dbReference type="ARBA" id="ARBA00022741"/>
    </source>
</evidence>
<evidence type="ECO:0000256" key="4">
    <source>
        <dbReference type="ARBA" id="ARBA00023054"/>
    </source>
</evidence>
<dbReference type="PROSITE" id="PS00411">
    <property type="entry name" value="KINESIN_MOTOR_1"/>
    <property type="match status" value="1"/>
</dbReference>
<keyword evidence="2 6" id="KW-0547">Nucleotide-binding</keyword>
<dbReference type="Proteomes" id="UP001162131">
    <property type="component" value="Unassembled WGS sequence"/>
</dbReference>
<dbReference type="PROSITE" id="PS50067">
    <property type="entry name" value="KINESIN_MOTOR_2"/>
    <property type="match status" value="1"/>
</dbReference>
<feature type="binding site" evidence="6">
    <location>
        <begin position="85"/>
        <end position="92"/>
    </location>
    <ligand>
        <name>ATP</name>
        <dbReference type="ChEBI" id="CHEBI:30616"/>
    </ligand>
</feature>
<dbReference type="InterPro" id="IPR019821">
    <property type="entry name" value="Kinesin_motor_CS"/>
</dbReference>
<dbReference type="CDD" id="cd00106">
    <property type="entry name" value="KISc"/>
    <property type="match status" value="1"/>
</dbReference>
<dbReference type="GO" id="GO:0003777">
    <property type="term" value="F:microtubule motor activity"/>
    <property type="evidence" value="ECO:0007669"/>
    <property type="project" value="InterPro"/>
</dbReference>
<comment type="caution">
    <text evidence="11">The sequence shown here is derived from an EMBL/GenBank/DDBJ whole genome shotgun (WGS) entry which is preliminary data.</text>
</comment>
<comment type="similarity">
    <text evidence="6 7">Belongs to the TRAFAC class myosin-kinesin ATPase superfamily. Kinesin family.</text>
</comment>
<dbReference type="GO" id="GO:0005524">
    <property type="term" value="F:ATP binding"/>
    <property type="evidence" value="ECO:0007669"/>
    <property type="project" value="UniProtKB-UniRule"/>
</dbReference>
<dbReference type="GO" id="GO:0007018">
    <property type="term" value="P:microtubule-based movement"/>
    <property type="evidence" value="ECO:0007669"/>
    <property type="project" value="InterPro"/>
</dbReference>
<evidence type="ECO:0000256" key="9">
    <source>
        <dbReference type="SAM" id="MobiDB-lite"/>
    </source>
</evidence>
<proteinExistence type="inferred from homology"/>
<evidence type="ECO:0000256" key="8">
    <source>
        <dbReference type="SAM" id="Coils"/>
    </source>
</evidence>
<accession>A0AAU9IW95</accession>
<dbReference type="Gene3D" id="3.40.850.10">
    <property type="entry name" value="Kinesin motor domain"/>
    <property type="match status" value="1"/>
</dbReference>
<dbReference type="GO" id="GO:0008017">
    <property type="term" value="F:microtubule binding"/>
    <property type="evidence" value="ECO:0007669"/>
    <property type="project" value="InterPro"/>
</dbReference>
<evidence type="ECO:0000313" key="11">
    <source>
        <dbReference type="EMBL" id="CAG9318320.1"/>
    </source>
</evidence>
<dbReference type="AlphaFoldDB" id="A0AAU9IW95"/>
<feature type="domain" description="Kinesin motor" evidence="10">
    <location>
        <begin position="7"/>
        <end position="358"/>
    </location>
</feature>
<protein>
    <recommendedName>
        <fullName evidence="7">Kinesin-like protein</fullName>
    </recommendedName>
</protein>
<feature type="region of interest" description="Disordered" evidence="9">
    <location>
        <begin position="535"/>
        <end position="579"/>
    </location>
</feature>
<dbReference type="SUPFAM" id="SSF52540">
    <property type="entry name" value="P-loop containing nucleoside triphosphate hydrolases"/>
    <property type="match status" value="1"/>
</dbReference>
<dbReference type="PANTHER" id="PTHR47968">
    <property type="entry name" value="CENTROMERE PROTEIN E"/>
    <property type="match status" value="1"/>
</dbReference>
<evidence type="ECO:0000256" key="5">
    <source>
        <dbReference type="ARBA" id="ARBA00023175"/>
    </source>
</evidence>
<evidence type="ECO:0000313" key="12">
    <source>
        <dbReference type="Proteomes" id="UP001162131"/>
    </source>
</evidence>
<organism evidence="11 12">
    <name type="scientific">Blepharisma stoltei</name>
    <dbReference type="NCBI Taxonomy" id="1481888"/>
    <lineage>
        <taxon>Eukaryota</taxon>
        <taxon>Sar</taxon>
        <taxon>Alveolata</taxon>
        <taxon>Ciliophora</taxon>
        <taxon>Postciliodesmatophora</taxon>
        <taxon>Heterotrichea</taxon>
        <taxon>Heterotrichida</taxon>
        <taxon>Blepharismidae</taxon>
        <taxon>Blepharisma</taxon>
    </lineage>
</organism>
<evidence type="ECO:0000256" key="7">
    <source>
        <dbReference type="RuleBase" id="RU000394"/>
    </source>
</evidence>
<dbReference type="SMART" id="SM00129">
    <property type="entry name" value="KISc"/>
    <property type="match status" value="1"/>
</dbReference>
<keyword evidence="12" id="KW-1185">Reference proteome</keyword>
<keyword evidence="1 7" id="KW-0493">Microtubule</keyword>
<dbReference type="EMBL" id="CAJZBQ010000020">
    <property type="protein sequence ID" value="CAG9318320.1"/>
    <property type="molecule type" value="Genomic_DNA"/>
</dbReference>
<evidence type="ECO:0000256" key="1">
    <source>
        <dbReference type="ARBA" id="ARBA00022701"/>
    </source>
</evidence>
<feature type="coiled-coil region" evidence="8">
    <location>
        <begin position="397"/>
        <end position="446"/>
    </location>
</feature>
<dbReference type="PANTHER" id="PTHR47968:SF36">
    <property type="entry name" value="KINESIN HEAVY CHAIN ISOFORM X1"/>
    <property type="match status" value="1"/>
</dbReference>
<gene>
    <name evidence="11" type="ORF">BSTOLATCC_MIC20794</name>
</gene>
<reference evidence="11" key="1">
    <citation type="submission" date="2021-09" db="EMBL/GenBank/DDBJ databases">
        <authorList>
            <consortium name="AG Swart"/>
            <person name="Singh M."/>
            <person name="Singh A."/>
            <person name="Seah K."/>
            <person name="Emmerich C."/>
        </authorList>
    </citation>
    <scope>NUCLEOTIDE SEQUENCE</scope>
    <source>
        <strain evidence="11">ATCC30299</strain>
    </source>
</reference>
<sequence>MEENSENLKVAIRVRPILPIDKFQDSVVYLEENNNIRVSDGDHFIAASYDRIFPSDSSQNEVFGYVKSSVEGTVKGFNCTIFAYGQTGSGKTYTMFGSDWEQNNPAPQVYYKQPQNRSIRKYKSASPSHMFNDPSKYGIILNSIHHLMEYAEGKSFTFYCSFLQIYNEKIYDLLQNATRDKPLNIREDKVNGIFVENLAEYVVQNAADCFYLLEQGDKNRIVRQTRYNHHSSRSHTIFQILLESDKANKRGVLKKAKLNLCDLAGSEKYDKDSNMVKEHIQEMTLINKSLSILGKVISALGSQNSAHIPFRESKLTRILQDSLAVNTRTILIATVSPSLEYIEETINTLKFADRAKQVMVKIKKNEISATNDQLVSKLQREIQHLKDMLNLRKKGGFQEINQQIWSLKEENERLKKITRDITVEEVEKLKQENKNLRLELQTFKQMDSTENSFFVTASQSKSSSSSNQVRDFPPPPQIKDILPALESGAGIQSTLEEWRKKDLENAVENLKFKIGKEGRCPICTLKPPCKHYLSSDEIPKPQTPPKEVLPLPTYPRQTRSSTVRSENTETPRSNLSFNGLPKHMTIRYRNSSAKVEETAGYSEYVETEKRKKFMKAAENNMIKLAKIEAYREEKIKRELEKLEEERKKEEEDEIKQQLQELKRRKYLEQQKKKLEELRVLKEKEQIEISMKRKSEEEEKLKKLKKEKKYFDSQKKKIVEHNRKKALIDGIMMDQIDELTNNVLNSKSSGRSERTIIGKLS</sequence>
<dbReference type="InterPro" id="IPR027417">
    <property type="entry name" value="P-loop_NTPase"/>
</dbReference>
<keyword evidence="4 8" id="KW-0175">Coiled coil</keyword>
<feature type="compositionally biased region" description="Polar residues" evidence="9">
    <location>
        <begin position="555"/>
        <end position="577"/>
    </location>
</feature>
<keyword evidence="3 6" id="KW-0067">ATP-binding</keyword>
<dbReference type="GO" id="GO:0005874">
    <property type="term" value="C:microtubule"/>
    <property type="evidence" value="ECO:0007669"/>
    <property type="project" value="UniProtKB-KW"/>
</dbReference>